<evidence type="ECO:0008006" key="7">
    <source>
        <dbReference type="Google" id="ProtNLM"/>
    </source>
</evidence>
<sequence>MEEGGGGCRTPTRDIPAAVVCPPPPRKKAMYLKKRKPPKNGYFQPPDLEAFFAGPARTEACA</sequence>
<feature type="region of interest" description="Disordered" evidence="3">
    <location>
        <begin position="1"/>
        <end position="20"/>
    </location>
</feature>
<keyword evidence="2" id="KW-0131">Cell cycle</keyword>
<dbReference type="PANTHER" id="PTHR33142">
    <property type="entry name" value="CYCLIN-DEPENDENT PROTEIN KINASE INHIBITOR SMR13"/>
    <property type="match status" value="1"/>
</dbReference>
<keyword evidence="1" id="KW-0649">Protein kinase inhibitor</keyword>
<dbReference type="EMBL" id="CAUOFW020000725">
    <property type="protein sequence ID" value="CAK9135634.1"/>
    <property type="molecule type" value="Genomic_DNA"/>
</dbReference>
<evidence type="ECO:0000256" key="3">
    <source>
        <dbReference type="SAM" id="MobiDB-lite"/>
    </source>
</evidence>
<organism evidence="5 6">
    <name type="scientific">Ilex paraguariensis</name>
    <name type="common">yerba mate</name>
    <dbReference type="NCBI Taxonomy" id="185542"/>
    <lineage>
        <taxon>Eukaryota</taxon>
        <taxon>Viridiplantae</taxon>
        <taxon>Streptophyta</taxon>
        <taxon>Embryophyta</taxon>
        <taxon>Tracheophyta</taxon>
        <taxon>Spermatophyta</taxon>
        <taxon>Magnoliopsida</taxon>
        <taxon>eudicotyledons</taxon>
        <taxon>Gunneridae</taxon>
        <taxon>Pentapetalae</taxon>
        <taxon>asterids</taxon>
        <taxon>campanulids</taxon>
        <taxon>Aquifoliales</taxon>
        <taxon>Aquifoliaceae</taxon>
        <taxon>Ilex</taxon>
    </lineage>
</organism>
<proteinExistence type="predicted"/>
<dbReference type="InterPro" id="IPR040389">
    <property type="entry name" value="SMR"/>
</dbReference>
<dbReference type="AlphaFoldDB" id="A0ABC8QSC2"/>
<comment type="caution">
    <text evidence="5">The sequence shown here is derived from an EMBL/GenBank/DDBJ whole genome shotgun (WGS) entry which is preliminary data.</text>
</comment>
<evidence type="ECO:0000256" key="1">
    <source>
        <dbReference type="ARBA" id="ARBA00023013"/>
    </source>
</evidence>
<dbReference type="PANTHER" id="PTHR33142:SF109">
    <property type="entry name" value="CYCLIN-DEPENDENT PROTEIN KINASE INHIBITOR SMR4"/>
    <property type="match status" value="1"/>
</dbReference>
<gene>
    <name evidence="4" type="ORF">ILEXP_LOCUS2602</name>
    <name evidence="5" type="ORF">ILEXP_LOCUS2603</name>
</gene>
<evidence type="ECO:0000313" key="4">
    <source>
        <dbReference type="EMBL" id="CAK9135633.1"/>
    </source>
</evidence>
<name>A0ABC8QSC2_9AQUA</name>
<protein>
    <recommendedName>
        <fullName evidence="7">Cyclin-dependent protein kinase inhibitor SMR4</fullName>
    </recommendedName>
</protein>
<dbReference type="Proteomes" id="UP001642360">
    <property type="component" value="Unassembled WGS sequence"/>
</dbReference>
<accession>A0ABC8QSC2</accession>
<evidence type="ECO:0000313" key="5">
    <source>
        <dbReference type="EMBL" id="CAK9135634.1"/>
    </source>
</evidence>
<dbReference type="GO" id="GO:0004860">
    <property type="term" value="F:protein kinase inhibitor activity"/>
    <property type="evidence" value="ECO:0007669"/>
    <property type="project" value="UniProtKB-KW"/>
</dbReference>
<reference evidence="5 6" key="1">
    <citation type="submission" date="2024-02" db="EMBL/GenBank/DDBJ databases">
        <authorList>
            <person name="Vignale AGUSTIN F."/>
            <person name="Sosa J E."/>
            <person name="Modenutti C."/>
        </authorList>
    </citation>
    <scope>NUCLEOTIDE SEQUENCE [LARGE SCALE GENOMIC DNA]</scope>
</reference>
<dbReference type="EMBL" id="CAUOFW020000725">
    <property type="protein sequence ID" value="CAK9135633.1"/>
    <property type="molecule type" value="Genomic_DNA"/>
</dbReference>
<evidence type="ECO:0000256" key="2">
    <source>
        <dbReference type="ARBA" id="ARBA00023306"/>
    </source>
</evidence>
<evidence type="ECO:0000313" key="6">
    <source>
        <dbReference type="Proteomes" id="UP001642360"/>
    </source>
</evidence>
<keyword evidence="6" id="KW-1185">Reference proteome</keyword>